<evidence type="ECO:0000313" key="4">
    <source>
        <dbReference type="Proteomes" id="UP000236910"/>
    </source>
</evidence>
<accession>A0A2J6X639</accession>
<evidence type="ECO:0008006" key="5">
    <source>
        <dbReference type="Google" id="ProtNLM"/>
    </source>
</evidence>
<keyword evidence="1" id="KW-0488">Methylation</keyword>
<keyword evidence="2" id="KW-0472">Membrane</keyword>
<keyword evidence="2" id="KW-1133">Transmembrane helix</keyword>
<proteinExistence type="predicted"/>
<dbReference type="InterPro" id="IPR045584">
    <property type="entry name" value="Pilin-like"/>
</dbReference>
<dbReference type="Pfam" id="PF07963">
    <property type="entry name" value="N_methyl"/>
    <property type="match status" value="1"/>
</dbReference>
<dbReference type="EMBL" id="PNIX01000247">
    <property type="protein sequence ID" value="PMP82136.1"/>
    <property type="molecule type" value="Genomic_DNA"/>
</dbReference>
<dbReference type="GO" id="GO:0015627">
    <property type="term" value="C:type II protein secretion system complex"/>
    <property type="evidence" value="ECO:0007669"/>
    <property type="project" value="InterPro"/>
</dbReference>
<comment type="caution">
    <text evidence="3">The sequence shown here is derived from an EMBL/GenBank/DDBJ whole genome shotgun (WGS) entry which is preliminary data.</text>
</comment>
<dbReference type="NCBIfam" id="TIGR02532">
    <property type="entry name" value="IV_pilin_GFxxxE"/>
    <property type="match status" value="1"/>
</dbReference>
<dbReference type="AlphaFoldDB" id="A0A2J6X639"/>
<feature type="transmembrane region" description="Helical" evidence="2">
    <location>
        <begin position="21"/>
        <end position="41"/>
    </location>
</feature>
<dbReference type="InterPro" id="IPR012902">
    <property type="entry name" value="N_methyl_site"/>
</dbReference>
<dbReference type="PRINTS" id="PR00813">
    <property type="entry name" value="BCTERIALGSPG"/>
</dbReference>
<evidence type="ECO:0000313" key="3">
    <source>
        <dbReference type="EMBL" id="PMP82136.1"/>
    </source>
</evidence>
<dbReference type="PANTHER" id="PTHR30093">
    <property type="entry name" value="GENERAL SECRETION PATHWAY PROTEIN G"/>
    <property type="match status" value="1"/>
</dbReference>
<reference evidence="3 4" key="1">
    <citation type="submission" date="2018-01" db="EMBL/GenBank/DDBJ databases">
        <title>Metagenomic assembled genomes from two thermal pools in the Uzon Caldera, Kamchatka, Russia.</title>
        <authorList>
            <person name="Wilkins L."/>
            <person name="Ettinger C."/>
        </authorList>
    </citation>
    <scope>NUCLEOTIDE SEQUENCE [LARGE SCALE GENOMIC DNA]</scope>
    <source>
        <strain evidence="3">ARK-10</strain>
    </source>
</reference>
<gene>
    <name evidence="3" type="ORF">C0175_04155</name>
</gene>
<dbReference type="PROSITE" id="PS00409">
    <property type="entry name" value="PROKAR_NTER_METHYL"/>
    <property type="match status" value="1"/>
</dbReference>
<name>A0A2J6X639_9BACT</name>
<dbReference type="Proteomes" id="UP000236910">
    <property type="component" value="Unassembled WGS sequence"/>
</dbReference>
<dbReference type="InterPro" id="IPR000983">
    <property type="entry name" value="Bac_GSPG_pilin"/>
</dbReference>
<keyword evidence="2" id="KW-0812">Transmembrane</keyword>
<protein>
    <recommendedName>
        <fullName evidence="5">Prepilin-type N-terminal cleavage/methylation domain-containing protein</fullName>
    </recommendedName>
</protein>
<evidence type="ECO:0000256" key="1">
    <source>
        <dbReference type="ARBA" id="ARBA00022481"/>
    </source>
</evidence>
<dbReference type="Gene3D" id="3.30.700.10">
    <property type="entry name" value="Glycoprotein, Type 4 Pilin"/>
    <property type="match status" value="1"/>
</dbReference>
<sequence length="179" mass="19874">MSMKMIGLKNKKGFTLIELMIVIAIIIILTGIAVPVFGNIINRGRIAQLLSNFDSLARDLEHYKQDWGVYPYPVVQAEQFGYLVDSKAPTSLLARELLGINAFINKKENKTLLGESGGIEYILRPESLMNMQNPYGLGLYYGSKDGSNYVIYAELPNGKYLVHFGNISLEITTSPPSVP</sequence>
<organism evidence="3 4">
    <name type="scientific">Caldisericum exile</name>
    <dbReference type="NCBI Taxonomy" id="693075"/>
    <lineage>
        <taxon>Bacteria</taxon>
        <taxon>Pseudomonadati</taxon>
        <taxon>Caldisericota/Cryosericota group</taxon>
        <taxon>Caldisericota</taxon>
        <taxon>Caldisericia</taxon>
        <taxon>Caldisericales</taxon>
        <taxon>Caldisericaceae</taxon>
        <taxon>Caldisericum</taxon>
    </lineage>
</organism>
<evidence type="ECO:0000256" key="2">
    <source>
        <dbReference type="SAM" id="Phobius"/>
    </source>
</evidence>
<dbReference type="SUPFAM" id="SSF54523">
    <property type="entry name" value="Pili subunits"/>
    <property type="match status" value="1"/>
</dbReference>
<dbReference type="GO" id="GO:0015628">
    <property type="term" value="P:protein secretion by the type II secretion system"/>
    <property type="evidence" value="ECO:0007669"/>
    <property type="project" value="InterPro"/>
</dbReference>